<feature type="chain" id="PRO_5012752762" evidence="10">
    <location>
        <begin position="27"/>
        <end position="954"/>
    </location>
</feature>
<comment type="similarity">
    <text evidence="8 9">Belongs to the TonB-dependent receptor family.</text>
</comment>
<evidence type="ECO:0000259" key="12">
    <source>
        <dbReference type="Pfam" id="PF07715"/>
    </source>
</evidence>
<keyword evidence="7 8" id="KW-0998">Cell outer membrane</keyword>
<dbReference type="Gene3D" id="2.40.170.20">
    <property type="entry name" value="TonB-dependent receptor, beta-barrel domain"/>
    <property type="match status" value="1"/>
</dbReference>
<dbReference type="InterPro" id="IPR000531">
    <property type="entry name" value="Beta-barrel_TonB"/>
</dbReference>
<dbReference type="InterPro" id="IPR036942">
    <property type="entry name" value="Beta-barrel_TonB_sf"/>
</dbReference>
<keyword evidence="5 9" id="KW-0798">TonB box</keyword>
<dbReference type="GO" id="GO:0009279">
    <property type="term" value="C:cell outer membrane"/>
    <property type="evidence" value="ECO:0007669"/>
    <property type="project" value="UniProtKB-SubCell"/>
</dbReference>
<dbReference type="InterPro" id="IPR039426">
    <property type="entry name" value="TonB-dep_rcpt-like"/>
</dbReference>
<dbReference type="PROSITE" id="PS52016">
    <property type="entry name" value="TONB_DEPENDENT_REC_3"/>
    <property type="match status" value="1"/>
</dbReference>
<evidence type="ECO:0000256" key="5">
    <source>
        <dbReference type="ARBA" id="ARBA00023077"/>
    </source>
</evidence>
<dbReference type="PANTHER" id="PTHR47234:SF1">
    <property type="entry name" value="TONB-DEPENDENT RECEPTOR"/>
    <property type="match status" value="1"/>
</dbReference>
<keyword evidence="13" id="KW-0675">Receptor</keyword>
<sequence>MHVNTLKRSRLAVSLMAALLAPAAFAQDAAPAPAEDATNLDKVTVTGSLIPKTQLENFTPVTTISAEDIKARGFTSVADVLQKSSFSTGGVQGGQSSASFTQGAETVSMFGLDPGYTKYLIDGRPMANYPALYNGSDTFNNISGIPIDLVERIEILPGGQSSLYGSDAIAGVINIILKKNMEGGALSVRGGATSDGGGDSFRVSLAKGFVGMDGRLNVLAGIQAETKDPIWGYQRDLTKQYNTHGYSAPVAGRDFLVNGYSNFAAEGFANPDNYGYVFADPNNCANTTGQFGGSTGLRERAGFGQYCGSFLSPGYRTIANGKDAAQVYTHATFDVSDTFQLYGDLLYSHEETEYNVGAGYTWWGTSAKYGYYYDPDLDALVNLQRGFAPEDVGGQGFRDINSTDKSDSYSITFGGKGTWGAWDYDLSASRTEYRLKERSWARWNDPINAYFEEHVLGPDLGPDPVYGAFPTFRPDYAAFYQPISPADFASFSGFTNTKSKTWDNMLRAQFTNSALFTLPGGDAGLAVVVEGGNQGWDYSPDPRLIPDPVTLESEVWGTTSVSGAGHRTRYAVTSELRLPVWEPLTVTLSGRYDAFDAYGNTVDKPTYSIGLEYRPVESLLLRGKYGTAFRAPTLSDTFQGISGYYDSVTDYTRCADAGFLPGNTDQCDYDSEQFFGTQSGNPDLEPITADVWNVGAVWAPTRNLSMSLDYFSWDIRNEVDLQSADQLSLLEYYCNSGQLDAGSPSCQNALSWITRDTNGAIESIYTPKVNVAKQKLRAITASVNYMVDVGSFGSLSFAGNYTNTLDHTVTPLPGDPEIDLLRDPYYMWVYDAYAKTRADLSVAWAKDKWTTTVYANRLGKTPNYQAYTGRSFDFVNSAGAKAGWWAPYITYNMSVNYAALDNLEFSFMVNNVLDKTPENQASNFPGTESEPYNSNVYNAYGRSFFVEARYKFGQ</sequence>
<evidence type="ECO:0000256" key="7">
    <source>
        <dbReference type="ARBA" id="ARBA00023237"/>
    </source>
</evidence>
<evidence type="ECO:0000256" key="3">
    <source>
        <dbReference type="ARBA" id="ARBA00022452"/>
    </source>
</evidence>
<dbReference type="PANTHER" id="PTHR47234">
    <property type="match status" value="1"/>
</dbReference>
<evidence type="ECO:0000313" key="13">
    <source>
        <dbReference type="EMBL" id="SKC44942.1"/>
    </source>
</evidence>
<evidence type="ECO:0000256" key="6">
    <source>
        <dbReference type="ARBA" id="ARBA00023136"/>
    </source>
</evidence>
<evidence type="ECO:0000256" key="8">
    <source>
        <dbReference type="PROSITE-ProRule" id="PRU01360"/>
    </source>
</evidence>
<dbReference type="Pfam" id="PF07715">
    <property type="entry name" value="Plug"/>
    <property type="match status" value="1"/>
</dbReference>
<gene>
    <name evidence="13" type="ORF">SAMN06296058_0398</name>
</gene>
<dbReference type="Pfam" id="PF00593">
    <property type="entry name" value="TonB_dep_Rec_b-barrel"/>
    <property type="match status" value="1"/>
</dbReference>
<dbReference type="EMBL" id="FUZV01000001">
    <property type="protein sequence ID" value="SKC44942.1"/>
    <property type="molecule type" value="Genomic_DNA"/>
</dbReference>
<reference evidence="13 14" key="1">
    <citation type="submission" date="2017-02" db="EMBL/GenBank/DDBJ databases">
        <authorList>
            <person name="Peterson S.W."/>
        </authorList>
    </citation>
    <scope>NUCLEOTIDE SEQUENCE [LARGE SCALE GENOMIC DNA]</scope>
    <source>
        <strain evidence="13 14">P15</strain>
    </source>
</reference>
<dbReference type="RefSeq" id="WP_079722804.1">
    <property type="nucleotide sequence ID" value="NZ_BMCL01000003.1"/>
</dbReference>
<dbReference type="AlphaFoldDB" id="A0A1T5J0W0"/>
<keyword evidence="3 8" id="KW-1134">Transmembrane beta strand</keyword>
<evidence type="ECO:0000259" key="11">
    <source>
        <dbReference type="Pfam" id="PF00593"/>
    </source>
</evidence>
<keyword evidence="6 8" id="KW-0472">Membrane</keyword>
<feature type="domain" description="TonB-dependent receptor plug" evidence="12">
    <location>
        <begin position="59"/>
        <end position="172"/>
    </location>
</feature>
<dbReference type="SUPFAM" id="SSF56935">
    <property type="entry name" value="Porins"/>
    <property type="match status" value="1"/>
</dbReference>
<dbReference type="InterPro" id="IPR012910">
    <property type="entry name" value="Plug_dom"/>
</dbReference>
<name>A0A1T5J0W0_9GAMM</name>
<evidence type="ECO:0000256" key="4">
    <source>
        <dbReference type="ARBA" id="ARBA00022692"/>
    </source>
</evidence>
<accession>A0A1T5J0W0</accession>
<dbReference type="Proteomes" id="UP000190341">
    <property type="component" value="Unassembled WGS sequence"/>
</dbReference>
<evidence type="ECO:0000256" key="10">
    <source>
        <dbReference type="SAM" id="SignalP"/>
    </source>
</evidence>
<evidence type="ECO:0000313" key="14">
    <source>
        <dbReference type="Proteomes" id="UP000190341"/>
    </source>
</evidence>
<organism evidence="13 14">
    <name type="scientific">Pseudoxanthomonas indica</name>
    <dbReference type="NCBI Taxonomy" id="428993"/>
    <lineage>
        <taxon>Bacteria</taxon>
        <taxon>Pseudomonadati</taxon>
        <taxon>Pseudomonadota</taxon>
        <taxon>Gammaproteobacteria</taxon>
        <taxon>Lysobacterales</taxon>
        <taxon>Lysobacteraceae</taxon>
        <taxon>Pseudoxanthomonas</taxon>
    </lineage>
</organism>
<dbReference type="OrthoDB" id="6276154at2"/>
<keyword evidence="2 8" id="KW-0813">Transport</keyword>
<feature type="signal peptide" evidence="10">
    <location>
        <begin position="1"/>
        <end position="26"/>
    </location>
</feature>
<dbReference type="STRING" id="428993.SAMN06296058_0398"/>
<evidence type="ECO:0000256" key="1">
    <source>
        <dbReference type="ARBA" id="ARBA00004571"/>
    </source>
</evidence>
<keyword evidence="4 8" id="KW-0812">Transmembrane</keyword>
<protein>
    <submittedName>
        <fullName evidence="13">TonB-dependent Receptor Plug Domain</fullName>
    </submittedName>
</protein>
<dbReference type="Gene3D" id="2.170.130.10">
    <property type="entry name" value="TonB-dependent receptor, plug domain"/>
    <property type="match status" value="1"/>
</dbReference>
<dbReference type="InterPro" id="IPR037066">
    <property type="entry name" value="Plug_dom_sf"/>
</dbReference>
<evidence type="ECO:0000256" key="2">
    <source>
        <dbReference type="ARBA" id="ARBA00022448"/>
    </source>
</evidence>
<proteinExistence type="inferred from homology"/>
<keyword evidence="14" id="KW-1185">Reference proteome</keyword>
<feature type="domain" description="TonB-dependent receptor-like beta-barrel" evidence="11">
    <location>
        <begin position="403"/>
        <end position="912"/>
    </location>
</feature>
<evidence type="ECO:0000256" key="9">
    <source>
        <dbReference type="RuleBase" id="RU003357"/>
    </source>
</evidence>
<comment type="subcellular location">
    <subcellularLocation>
        <location evidence="1 8">Cell outer membrane</location>
        <topology evidence="1 8">Multi-pass membrane protein</topology>
    </subcellularLocation>
</comment>
<keyword evidence="10" id="KW-0732">Signal</keyword>